<dbReference type="InterPro" id="IPR000073">
    <property type="entry name" value="AB_hydrolase_1"/>
</dbReference>
<sequence length="285" mass="30983">MTSRQVRLSGADGLTIAADEWGDREHQAVLLLHGGGQTRHSWKSAGAELAAAGRHVVSADLRGHGDSDWSPDARYGFEAHRDDVLSYLPQITDGPLVLVGASLGGLTSLLVTQHRPDLVRALVLVDVVVQLETTGTNRIREFMFGNRAGFDSLEQAADAIAAYLPHRPRPKSTDGLRKNLRQREDGRWYWHWDPAMTAHPEAADEALQRKTWENLDEIARSITVPTLLIQGGLSDVVSDEGVQHFRELVPHLEVATIAGAGHTAAADDNDAFTAAVSEFVARVSG</sequence>
<dbReference type="AlphaFoldDB" id="A0A255GUD9"/>
<dbReference type="PANTHER" id="PTHR43194:SF2">
    <property type="entry name" value="PEROXISOMAL MEMBRANE PROTEIN LPX1"/>
    <property type="match status" value="1"/>
</dbReference>
<protein>
    <submittedName>
        <fullName evidence="2">Alpha/beta hydrolase</fullName>
    </submittedName>
</protein>
<accession>A0A255GUD9</accession>
<dbReference type="PANTHER" id="PTHR43194">
    <property type="entry name" value="HYDROLASE ALPHA/BETA FOLD FAMILY"/>
    <property type="match status" value="1"/>
</dbReference>
<organism evidence="2 3">
    <name type="scientific">Enemella dayhoffiae</name>
    <dbReference type="NCBI Taxonomy" id="2016507"/>
    <lineage>
        <taxon>Bacteria</taxon>
        <taxon>Bacillati</taxon>
        <taxon>Actinomycetota</taxon>
        <taxon>Actinomycetes</taxon>
        <taxon>Propionibacteriales</taxon>
        <taxon>Propionibacteriaceae</taxon>
        <taxon>Enemella</taxon>
    </lineage>
</organism>
<dbReference type="Pfam" id="PF00561">
    <property type="entry name" value="Abhydrolase_1"/>
    <property type="match status" value="1"/>
</dbReference>
<feature type="domain" description="AB hydrolase-1" evidence="1">
    <location>
        <begin position="28"/>
        <end position="264"/>
    </location>
</feature>
<dbReference type="PRINTS" id="PR00111">
    <property type="entry name" value="ABHYDROLASE"/>
</dbReference>
<dbReference type="InterPro" id="IPR000639">
    <property type="entry name" value="Epox_hydrolase-like"/>
</dbReference>
<evidence type="ECO:0000259" key="1">
    <source>
        <dbReference type="Pfam" id="PF00561"/>
    </source>
</evidence>
<dbReference type="OrthoDB" id="3771266at2"/>
<dbReference type="Gene3D" id="3.40.50.1820">
    <property type="entry name" value="alpha/beta hydrolase"/>
    <property type="match status" value="1"/>
</dbReference>
<dbReference type="PRINTS" id="PR00412">
    <property type="entry name" value="EPOXHYDRLASE"/>
</dbReference>
<dbReference type="EMBL" id="NMVQ01000044">
    <property type="protein sequence ID" value="OYO18396.1"/>
    <property type="molecule type" value="Genomic_DNA"/>
</dbReference>
<evidence type="ECO:0000313" key="3">
    <source>
        <dbReference type="Proteomes" id="UP000216311"/>
    </source>
</evidence>
<dbReference type="GO" id="GO:0016787">
    <property type="term" value="F:hydrolase activity"/>
    <property type="evidence" value="ECO:0007669"/>
    <property type="project" value="UniProtKB-KW"/>
</dbReference>
<comment type="caution">
    <text evidence="2">The sequence shown here is derived from an EMBL/GenBank/DDBJ whole genome shotgun (WGS) entry which is preliminary data.</text>
</comment>
<dbReference type="SUPFAM" id="SSF53474">
    <property type="entry name" value="alpha/beta-Hydrolases"/>
    <property type="match status" value="1"/>
</dbReference>
<dbReference type="InterPro" id="IPR029058">
    <property type="entry name" value="AB_hydrolase_fold"/>
</dbReference>
<name>A0A255GUD9_9ACTN</name>
<dbReference type="RefSeq" id="WP_094365064.1">
    <property type="nucleotide sequence ID" value="NZ_NMVQ01000044.1"/>
</dbReference>
<evidence type="ECO:0000313" key="2">
    <source>
        <dbReference type="EMBL" id="OYO18396.1"/>
    </source>
</evidence>
<gene>
    <name evidence="2" type="ORF">CGZ93_15535</name>
</gene>
<keyword evidence="2" id="KW-0378">Hydrolase</keyword>
<reference evidence="2 3" key="1">
    <citation type="submission" date="2017-07" db="EMBL/GenBank/DDBJ databases">
        <title>Draft whole genome sequences of clinical Proprionibacteriaceae strains.</title>
        <authorList>
            <person name="Bernier A.-M."/>
            <person name="Bernard K."/>
            <person name="Domingo M.-C."/>
        </authorList>
    </citation>
    <scope>NUCLEOTIDE SEQUENCE [LARGE SCALE GENOMIC DNA]</scope>
    <source>
        <strain evidence="2 3">NML 130396</strain>
    </source>
</reference>
<proteinExistence type="predicted"/>
<dbReference type="InterPro" id="IPR050228">
    <property type="entry name" value="Carboxylesterase_BioH"/>
</dbReference>
<keyword evidence="3" id="KW-1185">Reference proteome</keyword>
<dbReference type="Proteomes" id="UP000216311">
    <property type="component" value="Unassembled WGS sequence"/>
</dbReference>